<dbReference type="Proteomes" id="UP000030598">
    <property type="component" value="Unassembled WGS sequence"/>
</dbReference>
<organism evidence="1 2">
    <name type="scientific">Prochlorococcus marinus str. GP2</name>
    <dbReference type="NCBI Taxonomy" id="59925"/>
    <lineage>
        <taxon>Bacteria</taxon>
        <taxon>Bacillati</taxon>
        <taxon>Cyanobacteriota</taxon>
        <taxon>Cyanophyceae</taxon>
        <taxon>Synechococcales</taxon>
        <taxon>Prochlorococcaceae</taxon>
        <taxon>Prochlorococcus</taxon>
    </lineage>
</organism>
<dbReference type="RefSeq" id="WP_032524659.1">
    <property type="nucleotide sequence ID" value="NZ_CP138934.1"/>
</dbReference>
<dbReference type="OrthoDB" id="541585at2"/>
<proteinExistence type="predicted"/>
<name>A0A0A1ZD00_PROMR</name>
<gene>
    <name evidence="1" type="ORF">EU91_1182</name>
</gene>
<dbReference type="EMBL" id="JNAH01000005">
    <property type="protein sequence ID" value="KGF87452.1"/>
    <property type="molecule type" value="Genomic_DNA"/>
</dbReference>
<protein>
    <submittedName>
        <fullName evidence="1">Uncharacterized protein</fullName>
    </submittedName>
</protein>
<sequence>MNYSTEKDDYLMTTPYTKKIQQKFAKVKSFLEQNGFNPSSESLMQDIVSSEEYIAKNGL</sequence>
<evidence type="ECO:0000313" key="1">
    <source>
        <dbReference type="EMBL" id="KGF87452.1"/>
    </source>
</evidence>
<reference evidence="2" key="1">
    <citation type="journal article" date="2014" name="Sci. Data">
        <title>Genomes of diverse isolates of the marine cyanobacterium Prochlorococcus.</title>
        <authorList>
            <person name="Biller S."/>
            <person name="Berube P."/>
            <person name="Thompson J."/>
            <person name="Kelly L."/>
            <person name="Roggensack S."/>
            <person name="Awad L."/>
            <person name="Roache-Johnson K."/>
            <person name="Ding H."/>
            <person name="Giovannoni S.J."/>
            <person name="Moore L.R."/>
            <person name="Chisholm S.W."/>
        </authorList>
    </citation>
    <scope>NUCLEOTIDE SEQUENCE [LARGE SCALE GENOMIC DNA]</scope>
    <source>
        <strain evidence="2">GP2</strain>
    </source>
</reference>
<dbReference type="AlphaFoldDB" id="A0A0A1ZD00"/>
<accession>A0A0A1ZD00</accession>
<comment type="caution">
    <text evidence="1">The sequence shown here is derived from an EMBL/GenBank/DDBJ whole genome shotgun (WGS) entry which is preliminary data.</text>
</comment>
<evidence type="ECO:0000313" key="2">
    <source>
        <dbReference type="Proteomes" id="UP000030598"/>
    </source>
</evidence>